<evidence type="ECO:0000313" key="2">
    <source>
        <dbReference type="Proteomes" id="UP000001880"/>
    </source>
</evidence>
<dbReference type="Proteomes" id="UP000001880">
    <property type="component" value="Chromosome"/>
</dbReference>
<dbReference type="Gene3D" id="3.30.70.100">
    <property type="match status" value="1"/>
</dbReference>
<dbReference type="KEGG" id="hoh:Hoch_3113"/>
<name>D0LSB6_HALO1</name>
<dbReference type="AlphaFoldDB" id="D0LSB6"/>
<evidence type="ECO:0000313" key="1">
    <source>
        <dbReference type="EMBL" id="ACY15615.1"/>
    </source>
</evidence>
<dbReference type="SUPFAM" id="SSF54909">
    <property type="entry name" value="Dimeric alpha+beta barrel"/>
    <property type="match status" value="1"/>
</dbReference>
<dbReference type="RefSeq" id="WP_012828215.1">
    <property type="nucleotide sequence ID" value="NC_013440.1"/>
</dbReference>
<proteinExistence type="predicted"/>
<dbReference type="OrthoDB" id="7595390at2"/>
<organism evidence="1 2">
    <name type="scientific">Haliangium ochraceum (strain DSM 14365 / JCM 11303 / SMP-2)</name>
    <dbReference type="NCBI Taxonomy" id="502025"/>
    <lineage>
        <taxon>Bacteria</taxon>
        <taxon>Pseudomonadati</taxon>
        <taxon>Myxococcota</taxon>
        <taxon>Polyangia</taxon>
        <taxon>Haliangiales</taxon>
        <taxon>Kofleriaceae</taxon>
        <taxon>Haliangium</taxon>
    </lineage>
</organism>
<reference evidence="1 2" key="1">
    <citation type="journal article" date="2010" name="Stand. Genomic Sci.">
        <title>Complete genome sequence of Haliangium ochraceum type strain (SMP-2).</title>
        <authorList>
            <consortium name="US DOE Joint Genome Institute (JGI-PGF)"/>
            <person name="Ivanova N."/>
            <person name="Daum C."/>
            <person name="Lang E."/>
            <person name="Abt B."/>
            <person name="Kopitz M."/>
            <person name="Saunders E."/>
            <person name="Lapidus A."/>
            <person name="Lucas S."/>
            <person name="Glavina Del Rio T."/>
            <person name="Nolan M."/>
            <person name="Tice H."/>
            <person name="Copeland A."/>
            <person name="Cheng J.F."/>
            <person name="Chen F."/>
            <person name="Bruce D."/>
            <person name="Goodwin L."/>
            <person name="Pitluck S."/>
            <person name="Mavromatis K."/>
            <person name="Pati A."/>
            <person name="Mikhailova N."/>
            <person name="Chen A."/>
            <person name="Palaniappan K."/>
            <person name="Land M."/>
            <person name="Hauser L."/>
            <person name="Chang Y.J."/>
            <person name="Jeffries C.D."/>
            <person name="Detter J.C."/>
            <person name="Brettin T."/>
            <person name="Rohde M."/>
            <person name="Goker M."/>
            <person name="Bristow J."/>
            <person name="Markowitz V."/>
            <person name="Eisen J.A."/>
            <person name="Hugenholtz P."/>
            <person name="Kyrpides N.C."/>
            <person name="Klenk H.P."/>
        </authorList>
    </citation>
    <scope>NUCLEOTIDE SEQUENCE [LARGE SCALE GENOMIC DNA]</scope>
    <source>
        <strain evidence="2">DSM 14365 / CIP 107738 / JCM 11303 / AJ 13395 / SMP-2</strain>
    </source>
</reference>
<accession>D0LSB6</accession>
<dbReference type="HOGENOM" id="CLU_2194374_0_0_7"/>
<dbReference type="InterPro" id="IPR011008">
    <property type="entry name" value="Dimeric_a/b-barrel"/>
</dbReference>
<evidence type="ECO:0008006" key="3">
    <source>
        <dbReference type="Google" id="ProtNLM"/>
    </source>
</evidence>
<dbReference type="eggNOG" id="ENOG5032ZBK">
    <property type="taxonomic scope" value="Bacteria"/>
</dbReference>
<keyword evidence="2" id="KW-1185">Reference proteome</keyword>
<protein>
    <recommendedName>
        <fullName evidence="3">ABM domain-containing protein</fullName>
    </recommendedName>
</protein>
<sequence length="106" mass="11207">MGRIVIACYGPKPGKTAELHTLLKSHLPTLRAEGLVTERAGIAMAAADGTVVEVFEWASAEAIAHAHENPSVQAMWAAYAEVCDYVPVASLAEASALFSEFTPLPL</sequence>
<gene>
    <name evidence="1" type="ordered locus">Hoch_3113</name>
</gene>
<dbReference type="EMBL" id="CP001804">
    <property type="protein sequence ID" value="ACY15615.1"/>
    <property type="molecule type" value="Genomic_DNA"/>
</dbReference>